<keyword evidence="5" id="KW-0249">Electron transport</keyword>
<dbReference type="RefSeq" id="WP_248359241.1">
    <property type="nucleotide sequence ID" value="NZ_AP025591.1"/>
</dbReference>
<dbReference type="Proteomes" id="UP001162891">
    <property type="component" value="Chromosome"/>
</dbReference>
<dbReference type="NCBIfam" id="NF045670">
    <property type="entry name" value="quin_L_LdhH"/>
    <property type="match status" value="1"/>
</dbReference>
<dbReference type="Gene3D" id="3.40.50.10420">
    <property type="entry name" value="NagB/RpiA/CoA transferase-like"/>
    <property type="match status" value="1"/>
</dbReference>
<organism evidence="10 11">
    <name type="scientific">Anaeromyxobacter oryzae</name>
    <dbReference type="NCBI Taxonomy" id="2918170"/>
    <lineage>
        <taxon>Bacteria</taxon>
        <taxon>Pseudomonadati</taxon>
        <taxon>Myxococcota</taxon>
        <taxon>Myxococcia</taxon>
        <taxon>Myxococcales</taxon>
        <taxon>Cystobacterineae</taxon>
        <taxon>Anaeromyxobacteraceae</taxon>
        <taxon>Anaeromyxobacter</taxon>
    </lineage>
</organism>
<reference evidence="11" key="1">
    <citation type="journal article" date="2022" name="Int. J. Syst. Evol. Microbiol.">
        <title>Anaeromyxobacter oryzae sp. nov., Anaeromyxobacter diazotrophicus sp. nov. and Anaeromyxobacter paludicola sp. nov., isolated from paddy soils.</title>
        <authorList>
            <person name="Itoh H."/>
            <person name="Xu Z."/>
            <person name="Mise K."/>
            <person name="Masuda Y."/>
            <person name="Ushijima N."/>
            <person name="Hayakawa C."/>
            <person name="Shiratori Y."/>
            <person name="Senoo K."/>
        </authorList>
    </citation>
    <scope>NUCLEOTIDE SEQUENCE [LARGE SCALE GENOMIC DNA]</scope>
    <source>
        <strain evidence="11">Red232</strain>
    </source>
</reference>
<evidence type="ECO:0000256" key="3">
    <source>
        <dbReference type="ARBA" id="ARBA00022723"/>
    </source>
</evidence>
<keyword evidence="6" id="KW-0408">Iron</keyword>
<evidence type="ECO:0000256" key="4">
    <source>
        <dbReference type="ARBA" id="ARBA00022737"/>
    </source>
</evidence>
<evidence type="ECO:0000256" key="2">
    <source>
        <dbReference type="ARBA" id="ARBA00022485"/>
    </source>
</evidence>
<proteinExistence type="predicted"/>
<accession>A0ABM7WRF1</accession>
<evidence type="ECO:0000256" key="1">
    <source>
        <dbReference type="ARBA" id="ARBA00022448"/>
    </source>
</evidence>
<keyword evidence="3" id="KW-0479">Metal-binding</keyword>
<evidence type="ECO:0000256" key="5">
    <source>
        <dbReference type="ARBA" id="ARBA00022982"/>
    </source>
</evidence>
<keyword evidence="11" id="KW-1185">Reference proteome</keyword>
<dbReference type="Pfam" id="PF02589">
    <property type="entry name" value="LUD_dom"/>
    <property type="match status" value="1"/>
</dbReference>
<dbReference type="PROSITE" id="PS51379">
    <property type="entry name" value="4FE4S_FER_2"/>
    <property type="match status" value="2"/>
</dbReference>
<evidence type="ECO:0000259" key="9">
    <source>
        <dbReference type="PROSITE" id="PS51379"/>
    </source>
</evidence>
<dbReference type="SUPFAM" id="SSF46548">
    <property type="entry name" value="alpha-helical ferredoxin"/>
    <property type="match status" value="1"/>
</dbReference>
<dbReference type="InterPro" id="IPR004452">
    <property type="entry name" value="LutB/LldF"/>
</dbReference>
<dbReference type="InterPro" id="IPR017896">
    <property type="entry name" value="4Fe4S_Fe-S-bd"/>
</dbReference>
<evidence type="ECO:0000256" key="6">
    <source>
        <dbReference type="ARBA" id="ARBA00023004"/>
    </source>
</evidence>
<feature type="region of interest" description="Disordered" evidence="8">
    <location>
        <begin position="454"/>
        <end position="481"/>
    </location>
</feature>
<evidence type="ECO:0000256" key="8">
    <source>
        <dbReference type="SAM" id="MobiDB-lite"/>
    </source>
</evidence>
<dbReference type="Gene3D" id="1.10.1060.10">
    <property type="entry name" value="Alpha-helical ferredoxin"/>
    <property type="match status" value="1"/>
</dbReference>
<dbReference type="InterPro" id="IPR004017">
    <property type="entry name" value="Cys_rich_dom"/>
</dbReference>
<dbReference type="PANTHER" id="PTHR47153:SF2">
    <property type="entry name" value="LACTATE UTILIZATION PROTEIN B"/>
    <property type="match status" value="1"/>
</dbReference>
<dbReference type="InterPro" id="IPR009051">
    <property type="entry name" value="Helical_ferredxn"/>
</dbReference>
<dbReference type="PROSITE" id="PS00198">
    <property type="entry name" value="4FE4S_FER_1"/>
    <property type="match status" value="1"/>
</dbReference>
<dbReference type="InterPro" id="IPR054704">
    <property type="entry name" value="Quin_L_LdhH-like"/>
</dbReference>
<keyword evidence="1" id="KW-0813">Transport</keyword>
<dbReference type="InterPro" id="IPR024185">
    <property type="entry name" value="FTHF_cligase-like_sf"/>
</dbReference>
<feature type="domain" description="4Fe-4S ferredoxin-type" evidence="9">
    <location>
        <begin position="297"/>
        <end position="325"/>
    </location>
</feature>
<keyword evidence="7" id="KW-0411">Iron-sulfur</keyword>
<dbReference type="InterPro" id="IPR017900">
    <property type="entry name" value="4Fe4S_Fe_S_CS"/>
</dbReference>
<dbReference type="Pfam" id="PF02754">
    <property type="entry name" value="CCG"/>
    <property type="match status" value="2"/>
</dbReference>
<protein>
    <submittedName>
        <fullName evidence="10">(Fe-S)-binding protein</fullName>
    </submittedName>
</protein>
<name>A0ABM7WRF1_9BACT</name>
<dbReference type="PANTHER" id="PTHR47153">
    <property type="entry name" value="LACTATE UTILIZATION PROTEIN B"/>
    <property type="match status" value="1"/>
</dbReference>
<dbReference type="InterPro" id="IPR003741">
    <property type="entry name" value="LUD_dom"/>
</dbReference>
<keyword evidence="2" id="KW-0004">4Fe-4S</keyword>
<sequence>MSPSDFRRRLDAALADGQLGDALGRFADAYLASRARAYEGLEFEAVRDRVVAVKSRAAAKLDALADRFEEEATRAGAKVLRASDPDAIREHVLRLCRERGVSRVVKSKSMATEELHLNAALSAAGVRVRETDLGEWIVQLAGQRPSHMVMPAIHMSKEQVAEVFSKEVDERLAADIPSLVAVARRELREEFLRADMGITGANVAVAETGSLVLLTNEGNARLVTTLPRIHLAVVGVEKLVERLSDVEPIVRALPRSATGQLLTSYLSMITGPAPGPDGAPKELHVVLMDHRRTEMARDPRFAQALRCIRCASCVNVCPVYRLVGGHVFGGVYTGGIGTILAAWFDGLRASSDIQALCVGCRRCTEVCPARIDIPELVVELRRRIVREDGQPLAQRAALGLVSNRRAFHAALRAASVAQRPFAKGGLIRHLPLFLGGLTEHRALPAIATVPLRDRLAARRRPPEAPPEPPRAPAEAPAPDGRRGERVALFSGCLVDFAYPEIGEAVVKVLERAGLEVVFPEGQTCCGVPARQAGATGVAARNAKDNVVAFEDAGADHVVSACPTCTAALRREMAETLRAEGEPEWAARAESLGRRVRDFSTLVRQLVDEGRLALEPGADLPAVTYHDSCHMKRTLGVRDAPRELLRAAGHAVAEMAESDACCGMGGSYTLKFPEISRPILARKLERIRETGAATVAMDCPGCLLQIRGGLARAGDPVAARHTAELVAARLGDPAGGA</sequence>
<evidence type="ECO:0000256" key="7">
    <source>
        <dbReference type="ARBA" id="ARBA00023014"/>
    </source>
</evidence>
<dbReference type="EMBL" id="AP025591">
    <property type="protein sequence ID" value="BDG02058.1"/>
    <property type="molecule type" value="Genomic_DNA"/>
</dbReference>
<gene>
    <name evidence="10" type="ORF">AMOR_10540</name>
</gene>
<keyword evidence="4" id="KW-0677">Repeat</keyword>
<feature type="domain" description="4Fe-4S ferredoxin-type" evidence="9">
    <location>
        <begin position="347"/>
        <end position="379"/>
    </location>
</feature>
<dbReference type="SUPFAM" id="SSF100950">
    <property type="entry name" value="NagB/RpiA/CoA transferase-like"/>
    <property type="match status" value="1"/>
</dbReference>
<dbReference type="InterPro" id="IPR037171">
    <property type="entry name" value="NagB/RpiA_transferase-like"/>
</dbReference>
<evidence type="ECO:0000313" key="10">
    <source>
        <dbReference type="EMBL" id="BDG02058.1"/>
    </source>
</evidence>
<dbReference type="Pfam" id="PF13183">
    <property type="entry name" value="Fer4_8"/>
    <property type="match status" value="1"/>
</dbReference>
<evidence type="ECO:0000313" key="11">
    <source>
        <dbReference type="Proteomes" id="UP001162891"/>
    </source>
</evidence>